<dbReference type="EMBL" id="VZSO01000001">
    <property type="protein sequence ID" value="NWZ18297.1"/>
    <property type="molecule type" value="Genomic_DNA"/>
</dbReference>
<dbReference type="InterPro" id="IPR000198">
    <property type="entry name" value="RhoGAP_dom"/>
</dbReference>
<gene>
    <name evidence="3" type="primary">Arhgap11a</name>
    <name evidence="3" type="ORF">ASASCU_R08068</name>
</gene>
<evidence type="ECO:0000259" key="2">
    <source>
        <dbReference type="PROSITE" id="PS50238"/>
    </source>
</evidence>
<dbReference type="GO" id="GO:0005096">
    <property type="term" value="F:GTPase activator activity"/>
    <property type="evidence" value="ECO:0007669"/>
    <property type="project" value="TreeGrafter"/>
</dbReference>
<dbReference type="Proteomes" id="UP000525565">
    <property type="component" value="Unassembled WGS sequence"/>
</dbReference>
<feature type="compositionally biased region" description="Low complexity" evidence="1">
    <location>
        <begin position="353"/>
        <end position="363"/>
    </location>
</feature>
<name>A0A7K7KID0_9AVES</name>
<dbReference type="InterPro" id="IPR008936">
    <property type="entry name" value="Rho_GTPase_activation_prot"/>
</dbReference>
<feature type="compositionally biased region" description="Polar residues" evidence="1">
    <location>
        <begin position="364"/>
        <end position="374"/>
    </location>
</feature>
<feature type="region of interest" description="Disordered" evidence="1">
    <location>
        <begin position="353"/>
        <end position="383"/>
    </location>
</feature>
<dbReference type="AlphaFoldDB" id="A0A7K7KID0"/>
<comment type="caution">
    <text evidence="3">The sequence shown here is derived from an EMBL/GenBank/DDBJ whole genome shotgun (WGS) entry which is preliminary data.</text>
</comment>
<dbReference type="CDD" id="cd04394">
    <property type="entry name" value="RhoGAP-ARHGAP11A"/>
    <property type="match status" value="1"/>
</dbReference>
<protein>
    <submittedName>
        <fullName evidence="3">RHGBA protein</fullName>
    </submittedName>
</protein>
<feature type="region of interest" description="Disordered" evidence="1">
    <location>
        <begin position="259"/>
        <end position="283"/>
    </location>
</feature>
<accession>A0A7K7KID0</accession>
<feature type="region of interest" description="Disordered" evidence="1">
    <location>
        <begin position="809"/>
        <end position="830"/>
    </location>
</feature>
<dbReference type="Pfam" id="PF00620">
    <property type="entry name" value="RhoGAP"/>
    <property type="match status" value="1"/>
</dbReference>
<evidence type="ECO:0000313" key="3">
    <source>
        <dbReference type="EMBL" id="NWZ18297.1"/>
    </source>
</evidence>
<feature type="region of interest" description="Disordered" evidence="1">
    <location>
        <begin position="971"/>
        <end position="1008"/>
    </location>
</feature>
<proteinExistence type="predicted"/>
<dbReference type="InterPro" id="IPR042869">
    <property type="entry name" value="ARHGAP11A/B"/>
</dbReference>
<sequence>MAERRRGVQRLAVLQELRASYGIKVKGGSCPPAARTHGATAAEGKIFGVSFHALPQSLVPGYGYIPSFLVDACEYLEEHIHTEGLFRKSGSLVRIKALKSKLDQGENCLSAALPCDVAGLLKQFFRELPEPILPPHLQEGLLKAQQLGNEKKTATMLLSCLMTDGTIEALRFFFKFLRNVSLRSNENRMDSSNLAVIFAPNLLHVNESEKMSTTTEKKIRLQAAVVQTFIDHAEEIGQVPEFILEKIPAMLGVDAFQSTPSLRGHEDSENESPSECKRRKHRSVGVLSSVTPVVLTPSTKRKLPADCSQGLSSKKRRSFKPNFAFELLPSSIFNSSLTPASVHFEASPSVSLESSQTSLSPSTGGENHLSSTGNRRSKRLANKKLYRAESGKTGCFSPKISRKEMVRRSLRLKFGLGKSNRDVSSNFFFLFKNIVSGCAVGNRSENIGRRLASQQGLESTDECAKRDVLFSPYISEKVCRKGSKNVSKSEENLLTPKCNDKVVYRMSWNSPTVTDSQEISCNEGILPGHAETGNSSSEPAFVFGKPPIVPDEHRPTAVDKQDNRLKLCEEESNLTAETLLKVKQAFSESGSNLQSLIVDTKSSFTNVPGETLHETLCLTGLSPEKELAAELSGSLATADSRELFHQRNQSYAIDKQQSNKDAGKILEKRSFKTSIEIELQVQKPDVKNIIEQLPVPQVQAREDESSVQNSPTKNGINKLDSFERKEEIELTHSQTSENHVLKCCNLEENTAKLSGSGQLPALQLHKSGCGVGNQYSQAENPDRTSTKTSSVSDHGKVSDHIQWFNKLSLNDPSSASKTKPPLKFQRTPVRQSVRRINSLLEANRRSVSSQMVRGNDVGSPLVKSLSCDSALSYCSEKLSKNSTAFSLRSESTYDQASASHSQLDFTSKSCHRYLNPSDNPDLSVRTTGIYEQKETVLPSKSVLEDLTNHETVKSSLKVNADVNIPGFAPEKTTVARSAPGKEKLRYRGSPKNPISKVKLLPTAKPVDL</sequence>
<evidence type="ECO:0000313" key="4">
    <source>
        <dbReference type="Proteomes" id="UP000525565"/>
    </source>
</evidence>
<keyword evidence="4" id="KW-1185">Reference proteome</keyword>
<dbReference type="PANTHER" id="PTHR15670:SF4">
    <property type="entry name" value="RHO GTPASE-ACTIVATING PROTEIN 11A"/>
    <property type="match status" value="1"/>
</dbReference>
<dbReference type="GO" id="GO:0007165">
    <property type="term" value="P:signal transduction"/>
    <property type="evidence" value="ECO:0007669"/>
    <property type="project" value="InterPro"/>
</dbReference>
<dbReference type="PANTHER" id="PTHR15670">
    <property type="entry name" value="RHO GTPASE ACTIVATING PROTEIN 11A"/>
    <property type="match status" value="1"/>
</dbReference>
<feature type="non-terminal residue" evidence="3">
    <location>
        <position position="1008"/>
    </location>
</feature>
<feature type="domain" description="Rho-GAP" evidence="2">
    <location>
        <begin position="49"/>
        <end position="237"/>
    </location>
</feature>
<feature type="non-terminal residue" evidence="3">
    <location>
        <position position="1"/>
    </location>
</feature>
<reference evidence="3 4" key="1">
    <citation type="submission" date="2019-09" db="EMBL/GenBank/DDBJ databases">
        <title>Bird 10,000 Genomes (B10K) Project - Family phase.</title>
        <authorList>
            <person name="Zhang G."/>
        </authorList>
    </citation>
    <scope>NUCLEOTIDE SEQUENCE [LARGE SCALE GENOMIC DNA]</scope>
    <source>
        <strain evidence="3">OUT-0051</strain>
        <tissue evidence="3">Kidney</tissue>
    </source>
</reference>
<dbReference type="Gene3D" id="1.10.555.10">
    <property type="entry name" value="Rho GTPase activation protein"/>
    <property type="match status" value="1"/>
</dbReference>
<dbReference type="SMART" id="SM00324">
    <property type="entry name" value="RhoGAP"/>
    <property type="match status" value="1"/>
</dbReference>
<dbReference type="SUPFAM" id="SSF48350">
    <property type="entry name" value="GTPase activation domain, GAP"/>
    <property type="match status" value="1"/>
</dbReference>
<organism evidence="3 4">
    <name type="scientific">Asarcornis scutulata</name>
    <dbReference type="NCBI Taxonomy" id="75869"/>
    <lineage>
        <taxon>Eukaryota</taxon>
        <taxon>Metazoa</taxon>
        <taxon>Chordata</taxon>
        <taxon>Craniata</taxon>
        <taxon>Vertebrata</taxon>
        <taxon>Euteleostomi</taxon>
        <taxon>Archelosauria</taxon>
        <taxon>Archosauria</taxon>
        <taxon>Dinosauria</taxon>
        <taxon>Saurischia</taxon>
        <taxon>Theropoda</taxon>
        <taxon>Coelurosauria</taxon>
        <taxon>Aves</taxon>
        <taxon>Neognathae</taxon>
        <taxon>Galloanserae</taxon>
        <taxon>Anseriformes</taxon>
        <taxon>Anatidae</taxon>
        <taxon>Anatinae</taxon>
        <taxon>Asarcornis</taxon>
    </lineage>
</organism>
<dbReference type="PROSITE" id="PS50238">
    <property type="entry name" value="RHOGAP"/>
    <property type="match status" value="1"/>
</dbReference>
<evidence type="ECO:0000256" key="1">
    <source>
        <dbReference type="SAM" id="MobiDB-lite"/>
    </source>
</evidence>
<feature type="region of interest" description="Disordered" evidence="1">
    <location>
        <begin position="772"/>
        <end position="795"/>
    </location>
</feature>